<dbReference type="InterPro" id="IPR013766">
    <property type="entry name" value="Thioredoxin_domain"/>
</dbReference>
<keyword evidence="1" id="KW-1133">Transmembrane helix</keyword>
<protein>
    <submittedName>
        <fullName evidence="3">Thiol reductase thioredoxin</fullName>
    </submittedName>
</protein>
<dbReference type="AlphaFoldDB" id="A0A8J3LRE0"/>
<gene>
    <name evidence="3" type="ORF">Pfl04_09830</name>
</gene>
<dbReference type="Gene3D" id="3.40.30.10">
    <property type="entry name" value="Glutaredoxin"/>
    <property type="match status" value="1"/>
</dbReference>
<sequence>MPFEVTGLIVAAVVLLAATAFGLVKRARDGKLRQPSRSEDREVLARLGVDGATPVTLLQFSSAFCAPCRATRAICARVAAETEGVRHIEVDAESHLDEVRALGIMRTPTLLIVDAAGRVVRRAAGQPPTRAHLLAAVSEALTSGSKTVGSNR</sequence>
<comment type="caution">
    <text evidence="3">The sequence shown here is derived from an EMBL/GenBank/DDBJ whole genome shotgun (WGS) entry which is preliminary data.</text>
</comment>
<evidence type="ECO:0000313" key="4">
    <source>
        <dbReference type="Proteomes" id="UP000653674"/>
    </source>
</evidence>
<dbReference type="EMBL" id="BONU01000004">
    <property type="protein sequence ID" value="GIG72579.1"/>
    <property type="molecule type" value="Genomic_DNA"/>
</dbReference>
<evidence type="ECO:0000313" key="3">
    <source>
        <dbReference type="EMBL" id="GIG72579.1"/>
    </source>
</evidence>
<reference evidence="3" key="1">
    <citation type="submission" date="2021-01" db="EMBL/GenBank/DDBJ databases">
        <title>Whole genome shotgun sequence of Planosporangium flavigriseum NBRC 105377.</title>
        <authorList>
            <person name="Komaki H."/>
            <person name="Tamura T."/>
        </authorList>
    </citation>
    <scope>NUCLEOTIDE SEQUENCE</scope>
    <source>
        <strain evidence="3">NBRC 105377</strain>
    </source>
</reference>
<keyword evidence="1" id="KW-0812">Transmembrane</keyword>
<dbReference type="Proteomes" id="UP000653674">
    <property type="component" value="Unassembled WGS sequence"/>
</dbReference>
<evidence type="ECO:0000259" key="2">
    <source>
        <dbReference type="PROSITE" id="PS51352"/>
    </source>
</evidence>
<feature type="domain" description="Thioredoxin" evidence="2">
    <location>
        <begin position="12"/>
        <end position="142"/>
    </location>
</feature>
<keyword evidence="1" id="KW-0472">Membrane</keyword>
<dbReference type="Pfam" id="PF00085">
    <property type="entry name" value="Thioredoxin"/>
    <property type="match status" value="1"/>
</dbReference>
<organism evidence="3 4">
    <name type="scientific">Planosporangium flavigriseum</name>
    <dbReference type="NCBI Taxonomy" id="373681"/>
    <lineage>
        <taxon>Bacteria</taxon>
        <taxon>Bacillati</taxon>
        <taxon>Actinomycetota</taxon>
        <taxon>Actinomycetes</taxon>
        <taxon>Micromonosporales</taxon>
        <taxon>Micromonosporaceae</taxon>
        <taxon>Planosporangium</taxon>
    </lineage>
</organism>
<dbReference type="CDD" id="cd02947">
    <property type="entry name" value="TRX_family"/>
    <property type="match status" value="1"/>
</dbReference>
<accession>A0A8J3LRE0</accession>
<proteinExistence type="predicted"/>
<dbReference type="RefSeq" id="WP_239075333.1">
    <property type="nucleotide sequence ID" value="NZ_BAAAQJ010000003.1"/>
</dbReference>
<evidence type="ECO:0000256" key="1">
    <source>
        <dbReference type="SAM" id="Phobius"/>
    </source>
</evidence>
<keyword evidence="4" id="KW-1185">Reference proteome</keyword>
<dbReference type="PROSITE" id="PS51352">
    <property type="entry name" value="THIOREDOXIN_2"/>
    <property type="match status" value="1"/>
</dbReference>
<dbReference type="InterPro" id="IPR036249">
    <property type="entry name" value="Thioredoxin-like_sf"/>
</dbReference>
<feature type="transmembrane region" description="Helical" evidence="1">
    <location>
        <begin position="6"/>
        <end position="24"/>
    </location>
</feature>
<name>A0A8J3LRE0_9ACTN</name>
<dbReference type="SUPFAM" id="SSF52833">
    <property type="entry name" value="Thioredoxin-like"/>
    <property type="match status" value="1"/>
</dbReference>